<comment type="caution">
    <text evidence="6">The sequence shown here is derived from an EMBL/GenBank/DDBJ whole genome shotgun (WGS) entry which is preliminary data.</text>
</comment>
<sequence>MRRSHAPSQLLKRKNDCGFTIGPKVAVSQSDSKRQKVVEKAGPGLLVSPYRAPLVPIVNTPTGQTSSHEDLIRKILAKPFKIPIPNYVSRGSRCLGIRRNGVRRPLHDPDEPGALVLYSPAVLSAQEKLTANLCVLCDLAMPKRPAAKTPSNVAKRSRVAVTLDMKLDIVKRHEHGEGTSVIGRVHGLAPSTVHSIVKSADKIKEMARSATPLTATKMTRFRDTEIEYGADVENMD</sequence>
<keyword evidence="3" id="KW-0378">Hydrolase</keyword>
<reference evidence="6" key="1">
    <citation type="journal article" date="2021" name="Sci. Adv.">
        <title>The American lobster genome reveals insights on longevity, neural, and immune adaptations.</title>
        <authorList>
            <person name="Polinski J.M."/>
            <person name="Zimin A.V."/>
            <person name="Clark K.F."/>
            <person name="Kohn A.B."/>
            <person name="Sadowski N."/>
            <person name="Timp W."/>
            <person name="Ptitsyn A."/>
            <person name="Khanna P."/>
            <person name="Romanova D.Y."/>
            <person name="Williams P."/>
            <person name="Greenwood S.J."/>
            <person name="Moroz L.L."/>
            <person name="Walt D.R."/>
            <person name="Bodnar A.G."/>
        </authorList>
    </citation>
    <scope>NUCLEOTIDE SEQUENCE</scope>
    <source>
        <strain evidence="6">GMGI-L3</strain>
    </source>
</reference>
<dbReference type="AlphaFoldDB" id="A0A8J5MJL1"/>
<organism evidence="6 7">
    <name type="scientific">Homarus americanus</name>
    <name type="common">American lobster</name>
    <dbReference type="NCBI Taxonomy" id="6706"/>
    <lineage>
        <taxon>Eukaryota</taxon>
        <taxon>Metazoa</taxon>
        <taxon>Ecdysozoa</taxon>
        <taxon>Arthropoda</taxon>
        <taxon>Crustacea</taxon>
        <taxon>Multicrustacea</taxon>
        <taxon>Malacostraca</taxon>
        <taxon>Eumalacostraca</taxon>
        <taxon>Eucarida</taxon>
        <taxon>Decapoda</taxon>
        <taxon>Pleocyemata</taxon>
        <taxon>Astacidea</taxon>
        <taxon>Nephropoidea</taxon>
        <taxon>Nephropidae</taxon>
        <taxon>Homarus</taxon>
    </lineage>
</organism>
<accession>A0A8J5MJL1</accession>
<evidence type="ECO:0000256" key="1">
    <source>
        <dbReference type="ARBA" id="ARBA00004123"/>
    </source>
</evidence>
<dbReference type="GO" id="GO:0003677">
    <property type="term" value="F:DNA binding"/>
    <property type="evidence" value="ECO:0007669"/>
    <property type="project" value="InterPro"/>
</dbReference>
<dbReference type="InterPro" id="IPR013967">
    <property type="entry name" value="Rad54_N"/>
</dbReference>
<dbReference type="GO" id="GO:0004386">
    <property type="term" value="F:helicase activity"/>
    <property type="evidence" value="ECO:0007669"/>
    <property type="project" value="UniProtKB-KW"/>
</dbReference>
<keyword evidence="3" id="KW-0067">ATP-binding</keyword>
<dbReference type="GO" id="GO:0016817">
    <property type="term" value="F:hydrolase activity, acting on acid anhydrides"/>
    <property type="evidence" value="ECO:0007669"/>
    <property type="project" value="InterPro"/>
</dbReference>
<dbReference type="Proteomes" id="UP000747542">
    <property type="component" value="Unassembled WGS sequence"/>
</dbReference>
<proteinExistence type="inferred from homology"/>
<evidence type="ECO:0000313" key="7">
    <source>
        <dbReference type="Proteomes" id="UP000747542"/>
    </source>
</evidence>
<dbReference type="GO" id="GO:0005634">
    <property type="term" value="C:nucleus"/>
    <property type="evidence" value="ECO:0007669"/>
    <property type="project" value="UniProtKB-SubCell"/>
</dbReference>
<dbReference type="InterPro" id="IPR009057">
    <property type="entry name" value="Homeodomain-like_sf"/>
</dbReference>
<keyword evidence="7" id="KW-1185">Reference proteome</keyword>
<evidence type="ECO:0000259" key="4">
    <source>
        <dbReference type="Pfam" id="PF04218"/>
    </source>
</evidence>
<dbReference type="SUPFAM" id="SSF46689">
    <property type="entry name" value="Homeodomain-like"/>
    <property type="match status" value="1"/>
</dbReference>
<evidence type="ECO:0000313" key="6">
    <source>
        <dbReference type="EMBL" id="KAG7153605.1"/>
    </source>
</evidence>
<feature type="domain" description="HTH psq-type" evidence="4">
    <location>
        <begin position="155"/>
        <end position="206"/>
    </location>
</feature>
<keyword evidence="3" id="KW-0547">Nucleotide-binding</keyword>
<dbReference type="Pfam" id="PF08658">
    <property type="entry name" value="Rad54_N"/>
    <property type="match status" value="1"/>
</dbReference>
<gene>
    <name evidence="6" type="primary">RAD54-L3</name>
    <name evidence="6" type="ORF">Hamer_G025877</name>
</gene>
<dbReference type="InterPro" id="IPR007889">
    <property type="entry name" value="HTH_Psq"/>
</dbReference>
<dbReference type="InterPro" id="IPR036388">
    <property type="entry name" value="WH-like_DNA-bd_sf"/>
</dbReference>
<dbReference type="Gene3D" id="1.10.10.10">
    <property type="entry name" value="Winged helix-like DNA-binding domain superfamily/Winged helix DNA-binding domain"/>
    <property type="match status" value="1"/>
</dbReference>
<feature type="domain" description="Rad54 N-terminal" evidence="5">
    <location>
        <begin position="71"/>
        <end position="124"/>
    </location>
</feature>
<comment type="subcellular location">
    <subcellularLocation>
        <location evidence="1">Nucleus</location>
    </subcellularLocation>
</comment>
<dbReference type="EMBL" id="JAHLQT010046342">
    <property type="protein sequence ID" value="KAG7153605.1"/>
    <property type="molecule type" value="Genomic_DNA"/>
</dbReference>
<evidence type="ECO:0000256" key="2">
    <source>
        <dbReference type="ARBA" id="ARBA00007025"/>
    </source>
</evidence>
<keyword evidence="3" id="KW-0347">Helicase</keyword>
<name>A0A8J5MJL1_HOMAM</name>
<evidence type="ECO:0000256" key="3">
    <source>
        <dbReference type="ARBA" id="ARBA00022806"/>
    </source>
</evidence>
<evidence type="ECO:0000259" key="5">
    <source>
        <dbReference type="Pfam" id="PF08658"/>
    </source>
</evidence>
<protein>
    <submittedName>
        <fullName evidence="6">DNA repair and recombination protein RAD54-like 3</fullName>
    </submittedName>
</protein>
<dbReference type="Pfam" id="PF04218">
    <property type="entry name" value="CENP-B_N"/>
    <property type="match status" value="1"/>
</dbReference>
<comment type="similarity">
    <text evidence="2">Belongs to the SNF2/RAD54 helicase family.</text>
</comment>